<dbReference type="EMBL" id="GHES01032380">
    <property type="protein sequence ID" value="MPA62939.1"/>
    <property type="molecule type" value="Transcribed_RNA"/>
</dbReference>
<evidence type="ECO:0000313" key="1">
    <source>
        <dbReference type="EMBL" id="MPA62939.1"/>
    </source>
</evidence>
<proteinExistence type="predicted"/>
<name>A0A5B7B299_DAVIN</name>
<gene>
    <name evidence="1" type="ORF">Din_032380</name>
</gene>
<reference evidence="1" key="1">
    <citation type="submission" date="2019-08" db="EMBL/GenBank/DDBJ databases">
        <title>Reference gene set and small RNA set construction with multiple tissues from Davidia involucrata Baill.</title>
        <authorList>
            <person name="Yang H."/>
            <person name="Zhou C."/>
            <person name="Li G."/>
            <person name="Wang J."/>
            <person name="Gao P."/>
            <person name="Wang M."/>
            <person name="Wang R."/>
            <person name="Zhao Y."/>
        </authorList>
    </citation>
    <scope>NUCLEOTIDE SEQUENCE</scope>
    <source>
        <tissue evidence="1">Mixed with DoveR01_LX</tissue>
    </source>
</reference>
<sequence length="155" mass="17539">MLRSRHLPVDPSCLLCNSDFEPPIHLFGSCFLARQVWYSSNLQVDSQKIVGRNFIEWWLSLVRPWSNLGNKDEIIRVAIFLLWQIWKARNAKVFSNVQACPLVTAQTAHHLALEFSVVVAEQAVHNSPSSSVSSSPTSIGQWVLPPFPLFKLNVD</sequence>
<organism evidence="1">
    <name type="scientific">Davidia involucrata</name>
    <name type="common">Dove tree</name>
    <dbReference type="NCBI Taxonomy" id="16924"/>
    <lineage>
        <taxon>Eukaryota</taxon>
        <taxon>Viridiplantae</taxon>
        <taxon>Streptophyta</taxon>
        <taxon>Embryophyta</taxon>
        <taxon>Tracheophyta</taxon>
        <taxon>Spermatophyta</taxon>
        <taxon>Magnoliopsida</taxon>
        <taxon>eudicotyledons</taxon>
        <taxon>Gunneridae</taxon>
        <taxon>Pentapetalae</taxon>
        <taxon>asterids</taxon>
        <taxon>Cornales</taxon>
        <taxon>Nyssaceae</taxon>
        <taxon>Davidia</taxon>
    </lineage>
</organism>
<dbReference type="AlphaFoldDB" id="A0A5B7B299"/>
<protein>
    <recommendedName>
        <fullName evidence="2">Reverse transcriptase zinc-binding domain-containing protein</fullName>
    </recommendedName>
</protein>
<evidence type="ECO:0008006" key="2">
    <source>
        <dbReference type="Google" id="ProtNLM"/>
    </source>
</evidence>
<accession>A0A5B7B299</accession>